<dbReference type="OrthoDB" id="60843at2759"/>
<accession>A0A8E2AMV3</accession>
<keyword evidence="1" id="KW-0479">Metal-binding</keyword>
<dbReference type="EC" id="3.1.3.16" evidence="1"/>
<evidence type="ECO:0000313" key="4">
    <source>
        <dbReference type="EMBL" id="OCH84857.1"/>
    </source>
</evidence>
<dbReference type="EMBL" id="KV722628">
    <property type="protein sequence ID" value="OCH84857.1"/>
    <property type="molecule type" value="Genomic_DNA"/>
</dbReference>
<name>A0A8E2AMV3_9APHY</name>
<dbReference type="SMART" id="SM00332">
    <property type="entry name" value="PP2Cc"/>
    <property type="match status" value="1"/>
</dbReference>
<comment type="cofactor">
    <cofactor evidence="1">
        <name>Mn(2+)</name>
        <dbReference type="ChEBI" id="CHEBI:29035"/>
    </cofactor>
</comment>
<dbReference type="PROSITE" id="PS51746">
    <property type="entry name" value="PPM_2"/>
    <property type="match status" value="1"/>
</dbReference>
<feature type="region of interest" description="Disordered" evidence="2">
    <location>
        <begin position="306"/>
        <end position="375"/>
    </location>
</feature>
<keyword evidence="1" id="KW-0464">Manganese</keyword>
<organism evidence="4 5">
    <name type="scientific">Obba rivulosa</name>
    <dbReference type="NCBI Taxonomy" id="1052685"/>
    <lineage>
        <taxon>Eukaryota</taxon>
        <taxon>Fungi</taxon>
        <taxon>Dikarya</taxon>
        <taxon>Basidiomycota</taxon>
        <taxon>Agaricomycotina</taxon>
        <taxon>Agaricomycetes</taxon>
        <taxon>Polyporales</taxon>
        <taxon>Gelatoporiaceae</taxon>
        <taxon>Obba</taxon>
    </lineage>
</organism>
<feature type="region of interest" description="Disordered" evidence="2">
    <location>
        <begin position="548"/>
        <end position="585"/>
    </location>
</feature>
<evidence type="ECO:0000313" key="5">
    <source>
        <dbReference type="Proteomes" id="UP000250043"/>
    </source>
</evidence>
<keyword evidence="5" id="KW-1185">Reference proteome</keyword>
<protein>
    <recommendedName>
        <fullName evidence="1">Protein phosphatase</fullName>
        <ecNumber evidence="1">3.1.3.16</ecNumber>
    </recommendedName>
</protein>
<dbReference type="AlphaFoldDB" id="A0A8E2AMV3"/>
<dbReference type="SUPFAM" id="SSF81606">
    <property type="entry name" value="PP2C-like"/>
    <property type="match status" value="1"/>
</dbReference>
<feature type="compositionally biased region" description="Low complexity" evidence="2">
    <location>
        <begin position="86"/>
        <end position="97"/>
    </location>
</feature>
<evidence type="ECO:0000256" key="2">
    <source>
        <dbReference type="SAM" id="MobiDB-lite"/>
    </source>
</evidence>
<keyword evidence="1" id="KW-0378">Hydrolase</keyword>
<gene>
    <name evidence="4" type="ORF">OBBRIDRAFT_785629</name>
</gene>
<dbReference type="GO" id="GO:0046872">
    <property type="term" value="F:metal ion binding"/>
    <property type="evidence" value="ECO:0007669"/>
    <property type="project" value="UniProtKB-UniRule"/>
</dbReference>
<dbReference type="InterPro" id="IPR036457">
    <property type="entry name" value="PPM-type-like_dom_sf"/>
</dbReference>
<dbReference type="InterPro" id="IPR001932">
    <property type="entry name" value="PPM-type_phosphatase-like_dom"/>
</dbReference>
<comment type="catalytic activity">
    <reaction evidence="1">
        <text>O-phospho-L-seryl-[protein] + H2O = L-seryl-[protein] + phosphate</text>
        <dbReference type="Rhea" id="RHEA:20629"/>
        <dbReference type="Rhea" id="RHEA-COMP:9863"/>
        <dbReference type="Rhea" id="RHEA-COMP:11604"/>
        <dbReference type="ChEBI" id="CHEBI:15377"/>
        <dbReference type="ChEBI" id="CHEBI:29999"/>
        <dbReference type="ChEBI" id="CHEBI:43474"/>
        <dbReference type="ChEBI" id="CHEBI:83421"/>
        <dbReference type="EC" id="3.1.3.16"/>
    </reaction>
</comment>
<dbReference type="InterPro" id="IPR039123">
    <property type="entry name" value="PPTC7"/>
</dbReference>
<evidence type="ECO:0000256" key="1">
    <source>
        <dbReference type="RuleBase" id="RU366020"/>
    </source>
</evidence>
<dbReference type="Proteomes" id="UP000250043">
    <property type="component" value="Unassembled WGS sequence"/>
</dbReference>
<comment type="cofactor">
    <cofactor evidence="1">
        <name>Mg(2+)</name>
        <dbReference type="ChEBI" id="CHEBI:18420"/>
    </cofactor>
</comment>
<feature type="domain" description="PPM-type phosphatase" evidence="3">
    <location>
        <begin position="183"/>
        <end position="595"/>
    </location>
</feature>
<reference evidence="4 5" key="1">
    <citation type="submission" date="2016-07" db="EMBL/GenBank/DDBJ databases">
        <title>Draft genome of the white-rot fungus Obba rivulosa 3A-2.</title>
        <authorList>
            <consortium name="DOE Joint Genome Institute"/>
            <person name="Miettinen O."/>
            <person name="Riley R."/>
            <person name="Acob R."/>
            <person name="Barry K."/>
            <person name="Cullen D."/>
            <person name="De Vries R."/>
            <person name="Hainaut M."/>
            <person name="Hatakka A."/>
            <person name="Henrissat B."/>
            <person name="Hilden K."/>
            <person name="Kuo R."/>
            <person name="Labutti K."/>
            <person name="Lipzen A."/>
            <person name="Makela M.R."/>
            <person name="Sandor L."/>
            <person name="Spatafora J.W."/>
            <person name="Grigoriev I.V."/>
            <person name="Hibbett D.S."/>
        </authorList>
    </citation>
    <scope>NUCLEOTIDE SEQUENCE [LARGE SCALE GENOMIC DNA]</scope>
    <source>
        <strain evidence="4 5">3A-2</strain>
    </source>
</reference>
<comment type="catalytic activity">
    <reaction evidence="1">
        <text>O-phospho-L-threonyl-[protein] + H2O = L-threonyl-[protein] + phosphate</text>
        <dbReference type="Rhea" id="RHEA:47004"/>
        <dbReference type="Rhea" id="RHEA-COMP:11060"/>
        <dbReference type="Rhea" id="RHEA-COMP:11605"/>
        <dbReference type="ChEBI" id="CHEBI:15377"/>
        <dbReference type="ChEBI" id="CHEBI:30013"/>
        <dbReference type="ChEBI" id="CHEBI:43474"/>
        <dbReference type="ChEBI" id="CHEBI:61977"/>
        <dbReference type="EC" id="3.1.3.16"/>
    </reaction>
</comment>
<proteinExistence type="inferred from homology"/>
<dbReference type="Gene3D" id="3.60.40.10">
    <property type="entry name" value="PPM-type phosphatase domain"/>
    <property type="match status" value="2"/>
</dbReference>
<feature type="compositionally biased region" description="Low complexity" evidence="2">
    <location>
        <begin position="23"/>
        <end position="43"/>
    </location>
</feature>
<dbReference type="GO" id="GO:0004722">
    <property type="term" value="F:protein serine/threonine phosphatase activity"/>
    <property type="evidence" value="ECO:0007669"/>
    <property type="project" value="UniProtKB-EC"/>
</dbReference>
<dbReference type="SMART" id="SM00331">
    <property type="entry name" value="PP2C_SIG"/>
    <property type="match status" value="1"/>
</dbReference>
<feature type="compositionally biased region" description="Low complexity" evidence="2">
    <location>
        <begin position="341"/>
        <end position="371"/>
    </location>
</feature>
<keyword evidence="1" id="KW-0904">Protein phosphatase</keyword>
<feature type="region of interest" description="Disordered" evidence="2">
    <location>
        <begin position="1"/>
        <end position="118"/>
    </location>
</feature>
<dbReference type="PANTHER" id="PTHR12320">
    <property type="entry name" value="PROTEIN PHOSPHATASE 2C"/>
    <property type="match status" value="1"/>
</dbReference>
<feature type="region of interest" description="Disordered" evidence="2">
    <location>
        <begin position="396"/>
        <end position="417"/>
    </location>
</feature>
<dbReference type="PANTHER" id="PTHR12320:SF84">
    <property type="entry name" value="PROTEIN PHOSPHATASE"/>
    <property type="match status" value="1"/>
</dbReference>
<sequence length="602" mass="64774">MPPSMKPMHKRLYTVLPRPVPPARVRSNSASSSRSLFTASSSSNPLAFFDSPSQPPSSPRPGQLTRFTAEVKAEVETPSPYSNHHGQNAPQSQSNSSGPPPYTLALTSGHSDSPAHITPPNHYPVFPYSSFDPIFLCSPEDVHPANSTRTADRPGTRYHLDVGAYGIPKRSHASVAGRDGHGKFGATDKRADHPEALERAVQVGEDAYFARDNAMGVADGVGGWSKSRHVQRGSEASPSALFARRLMHFCSEEVEAATASSPADTPSPYEADELYAELEDSLEELEEGLDVLMILEKAYEKTIRAHVGPHPTSDPVRSQNDSLPATPYSPGSRPREPPPSSEARPSVHGRSPLSTSASPALSSAALAAKPSPRVPLTEGSSTALLAILEHAPTVARPRPSPALFSPRPRRASTSAQVSAQGAVIKIAHLGDCMAMLIRGEEIVWRTDEMWWNFNTPVQLGPSSPTRPADARVFTIPVQADDILILASDGLSDNLWDEDVLDEVVRFRRPFLADRPGTGAGAGAGMPKAFGRNTMAAMLSEALCSRARRVSERRRRAETDEGDPELDLPFARRAKEHGKTFQGGKPDDISVLVAVVSPVEPKP</sequence>
<keyword evidence="1" id="KW-0460">Magnesium</keyword>
<comment type="similarity">
    <text evidence="1">Belongs to the PP2C family.</text>
</comment>
<evidence type="ECO:0000259" key="3">
    <source>
        <dbReference type="PROSITE" id="PS51746"/>
    </source>
</evidence>